<gene>
    <name evidence="5" type="ORF">V6N12_038034</name>
</gene>
<evidence type="ECO:0000313" key="5">
    <source>
        <dbReference type="EMBL" id="KAK8511430.1"/>
    </source>
</evidence>
<evidence type="ECO:0000256" key="2">
    <source>
        <dbReference type="ARBA" id="ARBA00022741"/>
    </source>
</evidence>
<keyword evidence="6" id="KW-1185">Reference proteome</keyword>
<dbReference type="Proteomes" id="UP001472677">
    <property type="component" value="Unassembled WGS sequence"/>
</dbReference>
<reference evidence="5 6" key="1">
    <citation type="journal article" date="2024" name="G3 (Bethesda)">
        <title>Genome assembly of Hibiscus sabdariffa L. provides insights into metabolisms of medicinal natural products.</title>
        <authorList>
            <person name="Kim T."/>
        </authorList>
    </citation>
    <scope>NUCLEOTIDE SEQUENCE [LARGE SCALE GENOMIC DNA]</scope>
    <source>
        <strain evidence="5">TK-2024</strain>
        <tissue evidence="5">Old leaves</tissue>
    </source>
</reference>
<evidence type="ECO:0000259" key="4">
    <source>
        <dbReference type="Pfam" id="PF18052"/>
    </source>
</evidence>
<name>A0ABR2BWJ6_9ROSI</name>
<keyword evidence="2" id="KW-0547">Nucleotide-binding</keyword>
<dbReference type="InterPro" id="IPR041118">
    <property type="entry name" value="Rx_N"/>
</dbReference>
<protein>
    <recommendedName>
        <fullName evidence="4">Disease resistance N-terminal domain-containing protein</fullName>
    </recommendedName>
</protein>
<comment type="caution">
    <text evidence="5">The sequence shown here is derived from an EMBL/GenBank/DDBJ whole genome shotgun (WGS) entry which is preliminary data.</text>
</comment>
<proteinExistence type="predicted"/>
<organism evidence="5 6">
    <name type="scientific">Hibiscus sabdariffa</name>
    <name type="common">roselle</name>
    <dbReference type="NCBI Taxonomy" id="183260"/>
    <lineage>
        <taxon>Eukaryota</taxon>
        <taxon>Viridiplantae</taxon>
        <taxon>Streptophyta</taxon>
        <taxon>Embryophyta</taxon>
        <taxon>Tracheophyta</taxon>
        <taxon>Spermatophyta</taxon>
        <taxon>Magnoliopsida</taxon>
        <taxon>eudicotyledons</taxon>
        <taxon>Gunneridae</taxon>
        <taxon>Pentapetalae</taxon>
        <taxon>rosids</taxon>
        <taxon>malvids</taxon>
        <taxon>Malvales</taxon>
        <taxon>Malvaceae</taxon>
        <taxon>Malvoideae</taxon>
        <taxon>Hibiscus</taxon>
    </lineage>
</organism>
<evidence type="ECO:0000256" key="3">
    <source>
        <dbReference type="ARBA" id="ARBA00022821"/>
    </source>
</evidence>
<accession>A0ABR2BWJ6</accession>
<keyword evidence="3" id="KW-0611">Plant defense</keyword>
<sequence>MLLSVVFFQTLQLITDSKMAEAVISAAVEVALSKAISILEDPINLAWDFKHQLNKLRPSLALTRSFLQDAERRQLDEPVKLWLQQLSDAACKADMSWMSLLTSIFAGRWTIK</sequence>
<dbReference type="Pfam" id="PF18052">
    <property type="entry name" value="Rx_N"/>
    <property type="match status" value="1"/>
</dbReference>
<evidence type="ECO:0000256" key="1">
    <source>
        <dbReference type="ARBA" id="ARBA00022737"/>
    </source>
</evidence>
<feature type="domain" description="Disease resistance N-terminal" evidence="4">
    <location>
        <begin position="27"/>
        <end position="94"/>
    </location>
</feature>
<keyword evidence="1" id="KW-0677">Repeat</keyword>
<dbReference type="Gene3D" id="1.20.5.4130">
    <property type="match status" value="1"/>
</dbReference>
<evidence type="ECO:0000313" key="6">
    <source>
        <dbReference type="Proteomes" id="UP001472677"/>
    </source>
</evidence>
<dbReference type="EMBL" id="JBBPBM010000078">
    <property type="protein sequence ID" value="KAK8511430.1"/>
    <property type="molecule type" value="Genomic_DNA"/>
</dbReference>